<keyword evidence="2" id="KW-1185">Reference proteome</keyword>
<protein>
    <submittedName>
        <fullName evidence="1">Uncharacterized protein</fullName>
    </submittedName>
</protein>
<proteinExistence type="predicted"/>
<feature type="non-terminal residue" evidence="1">
    <location>
        <position position="228"/>
    </location>
</feature>
<comment type="caution">
    <text evidence="1">The sequence shown here is derived from an EMBL/GenBank/DDBJ whole genome shotgun (WGS) entry which is preliminary data.</text>
</comment>
<dbReference type="Proteomes" id="UP001174934">
    <property type="component" value="Unassembled WGS sequence"/>
</dbReference>
<evidence type="ECO:0000313" key="2">
    <source>
        <dbReference type="Proteomes" id="UP001174934"/>
    </source>
</evidence>
<gene>
    <name evidence="1" type="ORF">B0T17DRAFT_460106</name>
</gene>
<name>A0AA39X1B4_9PEZI</name>
<dbReference type="AlphaFoldDB" id="A0AA39X1B4"/>
<feature type="non-terminal residue" evidence="1">
    <location>
        <position position="1"/>
    </location>
</feature>
<evidence type="ECO:0000313" key="1">
    <source>
        <dbReference type="EMBL" id="KAK0625035.1"/>
    </source>
</evidence>
<organism evidence="1 2">
    <name type="scientific">Bombardia bombarda</name>
    <dbReference type="NCBI Taxonomy" id="252184"/>
    <lineage>
        <taxon>Eukaryota</taxon>
        <taxon>Fungi</taxon>
        <taxon>Dikarya</taxon>
        <taxon>Ascomycota</taxon>
        <taxon>Pezizomycotina</taxon>
        <taxon>Sordariomycetes</taxon>
        <taxon>Sordariomycetidae</taxon>
        <taxon>Sordariales</taxon>
        <taxon>Lasiosphaeriaceae</taxon>
        <taxon>Bombardia</taxon>
    </lineage>
</organism>
<sequence length="228" mass="23195">NPISTADFPVVGYNTSIPADATDATGHNITGWSLSIAVVADVPLTNSSSNDGYVEATTLSLVQPAGIGGSGFSNDSWHVCGIVFGGGLEGDRETGDRVVQDDGGCGRFLSDACIQQLQADSLAGEGSRKGECVDLKVPDICEGQEGGLKGGSGGAYGHGCGFPGISNDDPPSRRRQFFTAGSAPTVSGNMSAIAAAQGMVWPVLLTWTHFAASGEAHDSAAWLSCVKA</sequence>
<dbReference type="EMBL" id="JAULSR010000003">
    <property type="protein sequence ID" value="KAK0625035.1"/>
    <property type="molecule type" value="Genomic_DNA"/>
</dbReference>
<reference evidence="1" key="1">
    <citation type="submission" date="2023-06" db="EMBL/GenBank/DDBJ databases">
        <title>Genome-scale phylogeny and comparative genomics of the fungal order Sordariales.</title>
        <authorList>
            <consortium name="Lawrence Berkeley National Laboratory"/>
            <person name="Hensen N."/>
            <person name="Bonometti L."/>
            <person name="Westerberg I."/>
            <person name="Brannstrom I.O."/>
            <person name="Guillou S."/>
            <person name="Cros-Aarteil S."/>
            <person name="Calhoun S."/>
            <person name="Haridas S."/>
            <person name="Kuo A."/>
            <person name="Mondo S."/>
            <person name="Pangilinan J."/>
            <person name="Riley R."/>
            <person name="LaButti K."/>
            <person name="Andreopoulos B."/>
            <person name="Lipzen A."/>
            <person name="Chen C."/>
            <person name="Yanf M."/>
            <person name="Daum C."/>
            <person name="Ng V."/>
            <person name="Clum A."/>
            <person name="Steindorff A."/>
            <person name="Ohm R."/>
            <person name="Martin F."/>
            <person name="Silar P."/>
            <person name="Natvig D."/>
            <person name="Lalanne C."/>
            <person name="Gautier V."/>
            <person name="Ament-velasquez S.L."/>
            <person name="Kruys A."/>
            <person name="Hutchinson M.I."/>
            <person name="Powell A.J."/>
            <person name="Barry K."/>
            <person name="Miller A.N."/>
            <person name="Grigoriev I.V."/>
            <person name="Debuchy R."/>
            <person name="Gladieux P."/>
            <person name="Thoren M.H."/>
            <person name="Johannesson H."/>
        </authorList>
    </citation>
    <scope>NUCLEOTIDE SEQUENCE</scope>
    <source>
        <strain evidence="1">SMH3391-2</strain>
    </source>
</reference>
<accession>A0AA39X1B4</accession>